<dbReference type="RefSeq" id="WP_380057854.1">
    <property type="nucleotide sequence ID" value="NZ_JBHSWB010000001.1"/>
</dbReference>
<gene>
    <name evidence="1" type="ORF">ACFP90_18485</name>
</gene>
<organism evidence="1 2">
    <name type="scientific">Deinococcus multiflagellatus</name>
    <dbReference type="NCBI Taxonomy" id="1656887"/>
    <lineage>
        <taxon>Bacteria</taxon>
        <taxon>Thermotogati</taxon>
        <taxon>Deinococcota</taxon>
        <taxon>Deinococci</taxon>
        <taxon>Deinococcales</taxon>
        <taxon>Deinococcaceae</taxon>
        <taxon>Deinococcus</taxon>
    </lineage>
</organism>
<name>A0ABW1ZQV8_9DEIO</name>
<evidence type="ECO:0000313" key="1">
    <source>
        <dbReference type="EMBL" id="MFC6662089.1"/>
    </source>
</evidence>
<sequence length="129" mass="13839">MVQRLKEREFEAGRYSPVIMFPDFPVTAASPAPGAGHANIEEAREAADADGTRPILEVPGLAAHPEDWGMKQLGHEELVALFGTTAPTLEQIQACDELIDALGRGESLYVVAHEAGRPAHLYFVGSSSD</sequence>
<protein>
    <submittedName>
        <fullName evidence="1">Uncharacterized protein</fullName>
    </submittedName>
</protein>
<proteinExistence type="predicted"/>
<keyword evidence="2" id="KW-1185">Reference proteome</keyword>
<dbReference type="Proteomes" id="UP001596317">
    <property type="component" value="Unassembled WGS sequence"/>
</dbReference>
<dbReference type="EMBL" id="JBHSWB010000001">
    <property type="protein sequence ID" value="MFC6662089.1"/>
    <property type="molecule type" value="Genomic_DNA"/>
</dbReference>
<evidence type="ECO:0000313" key="2">
    <source>
        <dbReference type="Proteomes" id="UP001596317"/>
    </source>
</evidence>
<reference evidence="2" key="1">
    <citation type="journal article" date="2019" name="Int. J. Syst. Evol. Microbiol.">
        <title>The Global Catalogue of Microorganisms (GCM) 10K type strain sequencing project: providing services to taxonomists for standard genome sequencing and annotation.</title>
        <authorList>
            <consortium name="The Broad Institute Genomics Platform"/>
            <consortium name="The Broad Institute Genome Sequencing Center for Infectious Disease"/>
            <person name="Wu L."/>
            <person name="Ma J."/>
        </authorList>
    </citation>
    <scope>NUCLEOTIDE SEQUENCE [LARGE SCALE GENOMIC DNA]</scope>
    <source>
        <strain evidence="2">CCUG 63830</strain>
    </source>
</reference>
<accession>A0ABW1ZQV8</accession>
<comment type="caution">
    <text evidence="1">The sequence shown here is derived from an EMBL/GenBank/DDBJ whole genome shotgun (WGS) entry which is preliminary data.</text>
</comment>